<organism evidence="1">
    <name type="scientific">Diabrotica virgifera virgifera</name>
    <name type="common">western corn rootworm</name>
    <dbReference type="NCBI Taxonomy" id="50390"/>
    <lineage>
        <taxon>Eukaryota</taxon>
        <taxon>Metazoa</taxon>
        <taxon>Ecdysozoa</taxon>
        <taxon>Arthropoda</taxon>
        <taxon>Hexapoda</taxon>
        <taxon>Insecta</taxon>
        <taxon>Pterygota</taxon>
        <taxon>Neoptera</taxon>
        <taxon>Endopterygota</taxon>
        <taxon>Coleoptera</taxon>
        <taxon>Polyphaga</taxon>
        <taxon>Cucujiformia</taxon>
        <taxon>Chrysomeloidea</taxon>
        <taxon>Chrysomelidae</taxon>
        <taxon>Galerucinae</taxon>
        <taxon>Diabroticina</taxon>
        <taxon>Diabroticites</taxon>
        <taxon>Diabrotica</taxon>
    </lineage>
</organism>
<gene>
    <name evidence="1" type="primary">LOC114346490</name>
</gene>
<dbReference type="AlphaFoldDB" id="A0A6P7HB09"/>
<accession>A0A6P7HB09</accession>
<dbReference type="InParanoid" id="A0A6P7HB09"/>
<sequence>MPCVSMEKKRIKTYNEARLHLKKAEATSNLDSDDDVIKRKRKMKRVYSPEDSDSGEDGRSQCCAIAKMKKTHSSVTYPTILLIYKRLLTATRNRVEMVYNNEENLTPGCIHGKHLAIQQSHLIQVVTDLSVQMNEVNRKLDLLLAWSSLHPTNQQEDRFTIPDFLTNLPVKDDISFCNLNNQLKIGHNKQCMMKFLAGIGGRNPRSLTTNILRRVLLDEVAELYSLTGKQMKNSSKKSFLTTETCKIIFQICKQIFDDATDDQLKEVTSDWLNQSKVRLRRRADKQNNQASESDVSGCNVVIL</sequence>
<reference evidence="1" key="1">
    <citation type="submission" date="2025-08" db="UniProtKB">
        <authorList>
            <consortium name="RefSeq"/>
        </authorList>
    </citation>
    <scope>IDENTIFICATION</scope>
    <source>
        <tissue evidence="1">Whole insect</tissue>
    </source>
</reference>
<name>A0A6P7HB09_DIAVI</name>
<dbReference type="RefSeq" id="XP_028153030.1">
    <property type="nucleotide sequence ID" value="XM_028297229.1"/>
</dbReference>
<proteinExistence type="predicted"/>
<evidence type="ECO:0000313" key="1">
    <source>
        <dbReference type="RefSeq" id="XP_028153030.1"/>
    </source>
</evidence>
<protein>
    <submittedName>
        <fullName evidence="1">Uncharacterized protein LOC114346490</fullName>
    </submittedName>
</protein>